<accession>A0A8J6TU00</accession>
<dbReference type="EMBL" id="JACNIG010000333">
    <property type="protein sequence ID" value="MBC8433775.1"/>
    <property type="molecule type" value="Genomic_DNA"/>
</dbReference>
<gene>
    <name evidence="1" type="ORF">H8D96_17840</name>
</gene>
<comment type="caution">
    <text evidence="1">The sequence shown here is derived from an EMBL/GenBank/DDBJ whole genome shotgun (WGS) entry which is preliminary data.</text>
</comment>
<evidence type="ECO:0000313" key="2">
    <source>
        <dbReference type="Proteomes" id="UP000605201"/>
    </source>
</evidence>
<protein>
    <submittedName>
        <fullName evidence="1">Uncharacterized protein</fullName>
    </submittedName>
</protein>
<proteinExistence type="predicted"/>
<reference evidence="1 2" key="1">
    <citation type="submission" date="2020-08" db="EMBL/GenBank/DDBJ databases">
        <title>Bridging the membrane lipid divide: bacteria of the FCB group superphylum have the potential to synthesize archaeal ether lipids.</title>
        <authorList>
            <person name="Villanueva L."/>
            <person name="Von Meijenfeldt F.A.B."/>
            <person name="Westbye A.B."/>
            <person name="Yadav S."/>
            <person name="Hopmans E.C."/>
            <person name="Dutilh B.E."/>
            <person name="Sinninghe Damste J.S."/>
        </authorList>
    </citation>
    <scope>NUCLEOTIDE SEQUENCE [LARGE SCALE GENOMIC DNA]</scope>
    <source>
        <strain evidence="1">NIOZ-UU17</strain>
    </source>
</reference>
<name>A0A8J6TU00_9BACT</name>
<evidence type="ECO:0000313" key="1">
    <source>
        <dbReference type="EMBL" id="MBC8433775.1"/>
    </source>
</evidence>
<dbReference type="Proteomes" id="UP000605201">
    <property type="component" value="Unassembled WGS sequence"/>
</dbReference>
<sequence>MAKERKYLDLEAQYRVKHLERIRHNRKESVQTHEVHMELMDLMKQIIVYSSNIANTFFLKCRSA</sequence>
<organism evidence="1 2">
    <name type="scientific">Candidatus Desulfatibia vada</name>
    <dbReference type="NCBI Taxonomy" id="2841696"/>
    <lineage>
        <taxon>Bacteria</taxon>
        <taxon>Pseudomonadati</taxon>
        <taxon>Thermodesulfobacteriota</taxon>
        <taxon>Desulfobacteria</taxon>
        <taxon>Desulfobacterales</taxon>
        <taxon>Desulfobacterales incertae sedis</taxon>
        <taxon>Candidatus Desulfatibia</taxon>
    </lineage>
</organism>
<dbReference type="AlphaFoldDB" id="A0A8J6TU00"/>